<evidence type="ECO:0000256" key="1">
    <source>
        <dbReference type="ARBA" id="ARBA00022741"/>
    </source>
</evidence>
<evidence type="ECO:0000313" key="6">
    <source>
        <dbReference type="Proteomes" id="UP000029861"/>
    </source>
</evidence>
<gene>
    <name evidence="5" type="ORF">LS80_001690</name>
</gene>
<dbReference type="GO" id="GO:0051301">
    <property type="term" value="P:cell division"/>
    <property type="evidence" value="ECO:0007669"/>
    <property type="project" value="UniProtKB-KW"/>
</dbReference>
<dbReference type="SUPFAM" id="SSF52540">
    <property type="entry name" value="P-loop containing nucleoside triphosphate hydrolases"/>
    <property type="match status" value="1"/>
</dbReference>
<comment type="caution">
    <text evidence="5">The sequence shown here is derived from an EMBL/GenBank/DDBJ whole genome shotgun (WGS) entry which is preliminary data.</text>
</comment>
<dbReference type="RefSeq" id="WP_104742168.1">
    <property type="nucleotide sequence ID" value="NZ_FZNF01000010.1"/>
</dbReference>
<dbReference type="Pfam" id="PF01580">
    <property type="entry name" value="FtsK_SpoIIIE"/>
    <property type="match status" value="1"/>
</dbReference>
<dbReference type="PANTHER" id="PTHR22683:SF41">
    <property type="entry name" value="DNA TRANSLOCASE FTSK"/>
    <property type="match status" value="1"/>
</dbReference>
<keyword evidence="5" id="KW-0132">Cell division</keyword>
<evidence type="ECO:0000256" key="2">
    <source>
        <dbReference type="ARBA" id="ARBA00022840"/>
    </source>
</evidence>
<dbReference type="EMBL" id="JRPK02000003">
    <property type="protein sequence ID" value="TLD99382.1"/>
    <property type="molecule type" value="Genomic_DNA"/>
</dbReference>
<evidence type="ECO:0000313" key="5">
    <source>
        <dbReference type="EMBL" id="TLD99382.1"/>
    </source>
</evidence>
<dbReference type="InterPro" id="IPR002543">
    <property type="entry name" value="FtsK_dom"/>
</dbReference>
<dbReference type="GO" id="GO:0003677">
    <property type="term" value="F:DNA binding"/>
    <property type="evidence" value="ECO:0007669"/>
    <property type="project" value="InterPro"/>
</dbReference>
<proteinExistence type="predicted"/>
<reference evidence="5 6" key="1">
    <citation type="journal article" date="2014" name="Genome Announc.">
        <title>Draft genome sequences of eight enterohepatic helicobacter species isolated from both laboratory and wild rodents.</title>
        <authorList>
            <person name="Sheh A."/>
            <person name="Shen Z."/>
            <person name="Fox J.G."/>
        </authorList>
    </citation>
    <scope>NUCLEOTIDE SEQUENCE [LARGE SCALE GENOMIC DNA]</scope>
    <source>
        <strain evidence="5 6">ATCC 49310</strain>
    </source>
</reference>
<dbReference type="AlphaFoldDB" id="A0A4V6YSD3"/>
<evidence type="ECO:0000259" key="4">
    <source>
        <dbReference type="PROSITE" id="PS50901"/>
    </source>
</evidence>
<name>A0A4V6YSD3_9HELI</name>
<dbReference type="Proteomes" id="UP000029861">
    <property type="component" value="Unassembled WGS sequence"/>
</dbReference>
<organism evidence="5 6">
    <name type="scientific">Helicobacter trogontum</name>
    <dbReference type="NCBI Taxonomy" id="50960"/>
    <lineage>
        <taxon>Bacteria</taxon>
        <taxon>Pseudomonadati</taxon>
        <taxon>Campylobacterota</taxon>
        <taxon>Epsilonproteobacteria</taxon>
        <taxon>Campylobacterales</taxon>
        <taxon>Helicobacteraceae</taxon>
        <taxon>Helicobacter</taxon>
    </lineage>
</organism>
<accession>A0A4V6YSD3</accession>
<feature type="binding site" evidence="3">
    <location>
        <begin position="376"/>
        <end position="383"/>
    </location>
    <ligand>
        <name>ATP</name>
        <dbReference type="ChEBI" id="CHEBI:30616"/>
    </ligand>
</feature>
<keyword evidence="5" id="KW-0131">Cell cycle</keyword>
<protein>
    <submittedName>
        <fullName evidence="5">Cell division protein FtsK</fullName>
    </submittedName>
</protein>
<keyword evidence="1 3" id="KW-0547">Nucleotide-binding</keyword>
<feature type="domain" description="FtsK" evidence="4">
    <location>
        <begin position="355"/>
        <end position="551"/>
    </location>
</feature>
<dbReference type="PANTHER" id="PTHR22683">
    <property type="entry name" value="SPORULATION PROTEIN RELATED"/>
    <property type="match status" value="1"/>
</dbReference>
<evidence type="ECO:0000256" key="3">
    <source>
        <dbReference type="PROSITE-ProRule" id="PRU00289"/>
    </source>
</evidence>
<dbReference type="InterPro" id="IPR050206">
    <property type="entry name" value="FtsK/SpoIIIE/SftA"/>
</dbReference>
<dbReference type="InterPro" id="IPR027417">
    <property type="entry name" value="P-loop_NTPase"/>
</dbReference>
<sequence>MLDTLAKIDALIQHYEFNKKLINSESADPRRLENIRKRFDEEVKQLFNNLSKSIKKERKKQEHFLNITLRKNGVFEKYILLGQNTINCKEIELSDNKIPVLHKFLFPKGFFSSDFEISEYFTTLLLLRLLSITPLNKLQLILIDTNSLGKRFRRLRLILNNDFVYNQRILTYSKEITQALRELADYMESVLQNQLANYESWEEFNECNPKALLPLKVLVIFGFDDEFNAESILYLNRIVKFGIECGILPIVIGHCEIENEREKNKKELINHLKELSDIKMFLDSIYDNLESLHLAPHREKLPSERDLIEFLESINSFYREDSQIQYEIGDLLNEDEFWKKQSINGVKIPIAKDMNEKVIYFEIGAIDSEHHTLIGGRSGSGKSNLLHAMIISFCFYYPPNELELFLLDYKEGVEFNIYANPVLNHTSLVATHSDIQYGTSFLKYIIEIKNKRADLFKKVGAKDFKEYREKTSENLARMLIIIDEFQVLLSDKKAMYIQKLFVEILRKGRSYGIHLILSTQSLRGMQVDINEIKGQIGNRMALMMGLEDSHNILNNNNDAAANLKGKPYGIFNFCAGVKEENILVRIPFASESILKQELERMATKSQKNDNKVYDGNKDIYIPQTFHNQPHILTFGVVNNYTEDNLEINLNRGRHIAICAREKKYDMLGVVKQNLKDRNAYYVKNLELFKDLDEIPNDSFVVIEKYDDIKDFILPAHEYGMNENTRNFKLFMEQSESKNISVILFIEKVQVLNGNKIYDFIDHFISLNAGAGVKYILKDEGALSIALDAWYHKEFYYNKCYGDIVEFKPFRC</sequence>
<keyword evidence="2 3" id="KW-0067">ATP-binding</keyword>
<dbReference type="PROSITE" id="PS50901">
    <property type="entry name" value="FTSK"/>
    <property type="match status" value="1"/>
</dbReference>
<dbReference type="GO" id="GO:0005524">
    <property type="term" value="F:ATP binding"/>
    <property type="evidence" value="ECO:0007669"/>
    <property type="project" value="UniProtKB-UniRule"/>
</dbReference>
<dbReference type="Gene3D" id="3.40.50.300">
    <property type="entry name" value="P-loop containing nucleotide triphosphate hydrolases"/>
    <property type="match status" value="1"/>
</dbReference>